<proteinExistence type="predicted"/>
<evidence type="ECO:0000313" key="3">
    <source>
        <dbReference type="Proteomes" id="UP001152747"/>
    </source>
</evidence>
<feature type="chain" id="PRO_5040310562" description="DUF281 domain-containing protein" evidence="1">
    <location>
        <begin position="16"/>
        <end position="221"/>
    </location>
</feature>
<reference evidence="2" key="1">
    <citation type="submission" date="2022-11" db="EMBL/GenBank/DDBJ databases">
        <authorList>
            <person name="Kikuchi T."/>
        </authorList>
    </citation>
    <scope>NUCLEOTIDE SEQUENCE</scope>
    <source>
        <strain evidence="2">PS1010</strain>
    </source>
</reference>
<evidence type="ECO:0000313" key="2">
    <source>
        <dbReference type="EMBL" id="CAI5442124.1"/>
    </source>
</evidence>
<keyword evidence="1" id="KW-0732">Signal</keyword>
<evidence type="ECO:0008006" key="4">
    <source>
        <dbReference type="Google" id="ProtNLM"/>
    </source>
</evidence>
<comment type="caution">
    <text evidence="2">The sequence shown here is derived from an EMBL/GenBank/DDBJ whole genome shotgun (WGS) entry which is preliminary data.</text>
</comment>
<organism evidence="2 3">
    <name type="scientific">Caenorhabditis angaria</name>
    <dbReference type="NCBI Taxonomy" id="860376"/>
    <lineage>
        <taxon>Eukaryota</taxon>
        <taxon>Metazoa</taxon>
        <taxon>Ecdysozoa</taxon>
        <taxon>Nematoda</taxon>
        <taxon>Chromadorea</taxon>
        <taxon>Rhabditida</taxon>
        <taxon>Rhabditina</taxon>
        <taxon>Rhabditomorpha</taxon>
        <taxon>Rhabditoidea</taxon>
        <taxon>Rhabditidae</taxon>
        <taxon>Peloderinae</taxon>
        <taxon>Caenorhabditis</taxon>
    </lineage>
</organism>
<name>A0A9P1IBH1_9PELO</name>
<dbReference type="AlphaFoldDB" id="A0A9P1IBH1"/>
<dbReference type="Proteomes" id="UP001152747">
    <property type="component" value="Unassembled WGS sequence"/>
</dbReference>
<feature type="signal peptide" evidence="1">
    <location>
        <begin position="1"/>
        <end position="15"/>
    </location>
</feature>
<dbReference type="EMBL" id="CANHGI010000002">
    <property type="protein sequence ID" value="CAI5442124.1"/>
    <property type="molecule type" value="Genomic_DNA"/>
</dbReference>
<accession>A0A9P1IBH1</accession>
<keyword evidence="3" id="KW-1185">Reference proteome</keyword>
<protein>
    <recommendedName>
        <fullName evidence="4">DUF281 domain-containing protein</fullName>
    </recommendedName>
</protein>
<evidence type="ECO:0000256" key="1">
    <source>
        <dbReference type="SAM" id="SignalP"/>
    </source>
</evidence>
<gene>
    <name evidence="2" type="ORF">CAMP_LOCUS4761</name>
</gene>
<sequence length="221" mass="24005">MPFLFIICLIPSILACGPGLLSDGEYVVSLNGVNLPFPFVYSTSNIDGLSTATSSGQAIQNINNYCQDLIDDLIRTSLNEIAYPAYLLEAAVSSLDVSLSSDYQPLECTYFNNLYVPGTTTTVKTTADDPVSAKNTCLYDTSMVVTKICHNKGTVTCTSADAIALPSNVSRINFDFTPGLLAAQPRTFWKNFSNSLAQKLKNGVYSTAFQQVSVDVKYKRN</sequence>